<dbReference type="RefSeq" id="XP_024673929.1">
    <property type="nucleotide sequence ID" value="XM_024820334.1"/>
</dbReference>
<evidence type="ECO:0000256" key="1">
    <source>
        <dbReference type="SAM" id="MobiDB-lite"/>
    </source>
</evidence>
<dbReference type="EMBL" id="KZ559127">
    <property type="protein sequence ID" value="PLB39917.1"/>
    <property type="molecule type" value="Genomic_DNA"/>
</dbReference>
<dbReference type="AlphaFoldDB" id="A0A2I2FH04"/>
<proteinExistence type="predicted"/>
<evidence type="ECO:0000313" key="3">
    <source>
        <dbReference type="Proteomes" id="UP000234585"/>
    </source>
</evidence>
<dbReference type="Proteomes" id="UP000234585">
    <property type="component" value="Unassembled WGS sequence"/>
</dbReference>
<feature type="region of interest" description="Disordered" evidence="1">
    <location>
        <begin position="1"/>
        <end position="90"/>
    </location>
</feature>
<dbReference type="OrthoDB" id="4504900at2759"/>
<feature type="compositionally biased region" description="Polar residues" evidence="1">
    <location>
        <begin position="44"/>
        <end position="54"/>
    </location>
</feature>
<gene>
    <name evidence="2" type="ORF">BDW47DRAFT_9699</name>
</gene>
<feature type="compositionally biased region" description="Basic and acidic residues" evidence="1">
    <location>
        <begin position="26"/>
        <end position="41"/>
    </location>
</feature>
<organism evidence="2 3">
    <name type="scientific">Aspergillus candidus</name>
    <dbReference type="NCBI Taxonomy" id="41067"/>
    <lineage>
        <taxon>Eukaryota</taxon>
        <taxon>Fungi</taxon>
        <taxon>Dikarya</taxon>
        <taxon>Ascomycota</taxon>
        <taxon>Pezizomycotina</taxon>
        <taxon>Eurotiomycetes</taxon>
        <taxon>Eurotiomycetidae</taxon>
        <taxon>Eurotiales</taxon>
        <taxon>Aspergillaceae</taxon>
        <taxon>Aspergillus</taxon>
        <taxon>Aspergillus subgen. Circumdati</taxon>
    </lineage>
</organism>
<evidence type="ECO:0000313" key="2">
    <source>
        <dbReference type="EMBL" id="PLB39917.1"/>
    </source>
</evidence>
<name>A0A2I2FH04_ASPCN</name>
<feature type="compositionally biased region" description="Polar residues" evidence="1">
    <location>
        <begin position="1"/>
        <end position="25"/>
    </location>
</feature>
<sequence>MSDQTPATSDGSSRFTISSDFPNLHNQKESDELHYDERTREATGLQSQPDQQTCETEDHSFQGTKPGKESDTLPGWETVKDGVKGLTGSR</sequence>
<accession>A0A2I2FH04</accession>
<keyword evidence="3" id="KW-1185">Reference proteome</keyword>
<protein>
    <submittedName>
        <fullName evidence="2">Uncharacterized protein</fullName>
    </submittedName>
</protein>
<feature type="compositionally biased region" description="Basic and acidic residues" evidence="1">
    <location>
        <begin position="56"/>
        <end position="71"/>
    </location>
</feature>
<dbReference type="GeneID" id="36527494"/>
<reference evidence="2 3" key="1">
    <citation type="submission" date="2017-12" db="EMBL/GenBank/DDBJ databases">
        <authorList>
            <consortium name="DOE Joint Genome Institute"/>
            <person name="Haridas S."/>
            <person name="Kjaerbolling I."/>
            <person name="Vesth T.C."/>
            <person name="Frisvad J.C."/>
            <person name="Nybo J.L."/>
            <person name="Theobald S."/>
            <person name="Kuo A."/>
            <person name="Bowyer P."/>
            <person name="Matsuda Y."/>
            <person name="Mondo S."/>
            <person name="Lyhne E.K."/>
            <person name="Kogle M.E."/>
            <person name="Clum A."/>
            <person name="Lipzen A."/>
            <person name="Salamov A."/>
            <person name="Ngan C.Y."/>
            <person name="Daum C."/>
            <person name="Chiniquy J."/>
            <person name="Barry K."/>
            <person name="LaButti K."/>
            <person name="Simmons B.A."/>
            <person name="Magnuson J.K."/>
            <person name="Mortensen U.H."/>
            <person name="Larsen T.O."/>
            <person name="Grigoriev I.V."/>
            <person name="Baker S.E."/>
            <person name="Andersen M.R."/>
            <person name="Nordberg H.P."/>
            <person name="Cantor M.N."/>
            <person name="Hua S.X."/>
        </authorList>
    </citation>
    <scope>NUCLEOTIDE SEQUENCE [LARGE SCALE GENOMIC DNA]</scope>
    <source>
        <strain evidence="2 3">CBS 102.13</strain>
    </source>
</reference>